<dbReference type="OMA" id="SHVIYVR"/>
<sequence>MELNYDKEVSDAHLAAAGWEMDAFNHSNPFESHVIYVRDYRSDNTRLFTIRQDEFDVIRVPAHQPIEVMTSVIAASMIKLARGTLKINENSGLAHALVGYAKATQTYRQWRLVAGAKERLHLILNIYPTRGDDGLLRPIILRTPETVLSTTEVLMTSTQIRDVDRVNHPEWFKTKKLGGRR</sequence>
<dbReference type="AlphaFoldDB" id="A0A189PG08"/>
<reference evidence="1" key="1">
    <citation type="submission" date="2015-06" db="EMBL/GenBank/DDBJ databases">
        <title>Antimicrobial resistance-carrying plasmid pAsa4 variants found in Aeromonas salmonicida subsp. salmonicida: general architecture, construction blocks and gene elimination.</title>
        <authorList>
            <person name="Tanaka K.H."/>
            <person name="Vincent A.T."/>
            <person name="Trudel M.V."/>
            <person name="Paquet V.E."/>
            <person name="Frenette M."/>
            <person name="Charette S.J."/>
        </authorList>
    </citation>
    <scope>NUCLEOTIDE SEQUENCE</scope>
    <source>
        <strain evidence="1">01-B522</strain>
        <plasmid evidence="1">pAsa4b</plasmid>
    </source>
</reference>
<proteinExistence type="predicted"/>
<dbReference type="PATRIC" id="fig|29491.15.peg.191"/>
<keyword evidence="1" id="KW-0614">Plasmid</keyword>
<name>A0A189PG08_AERSS</name>
<dbReference type="RefSeq" id="WP_011899306.1">
    <property type="nucleotide sequence ID" value="NZ_JBANEX010000131.1"/>
</dbReference>
<evidence type="ECO:0000313" key="1">
    <source>
        <dbReference type="EMBL" id="ALL42133.1"/>
    </source>
</evidence>
<protein>
    <submittedName>
        <fullName evidence="1">Uncharacterized protein</fullName>
    </submittedName>
</protein>
<geneLocation type="plasmid" evidence="1">
    <name>pAsa4b</name>
</geneLocation>
<organism evidence="1">
    <name type="scientific">Aeromonas salmonicida subsp. salmonicida</name>
    <dbReference type="NCBI Taxonomy" id="29491"/>
    <lineage>
        <taxon>Bacteria</taxon>
        <taxon>Pseudomonadati</taxon>
        <taxon>Pseudomonadota</taxon>
        <taxon>Gammaproteobacteria</taxon>
        <taxon>Aeromonadales</taxon>
        <taxon>Aeromonadaceae</taxon>
        <taxon>Aeromonas</taxon>
    </lineage>
</organism>
<dbReference type="EMBL" id="KT033469">
    <property type="protein sequence ID" value="ALL42133.1"/>
    <property type="molecule type" value="Genomic_DNA"/>
</dbReference>
<accession>A0A189PG08</accession>